<dbReference type="Gene3D" id="1.20.120.450">
    <property type="entry name" value="dinb family like domain"/>
    <property type="match status" value="1"/>
</dbReference>
<dbReference type="Pfam" id="PF09351">
    <property type="entry name" value="DUF1993"/>
    <property type="match status" value="1"/>
</dbReference>
<evidence type="ECO:0008006" key="3">
    <source>
        <dbReference type="Google" id="ProtNLM"/>
    </source>
</evidence>
<dbReference type="STRING" id="1392877.SAMN05216221_1139"/>
<protein>
    <recommendedName>
        <fullName evidence="3">DUF1993 domain-containing protein</fullName>
    </recommendedName>
</protein>
<dbReference type="RefSeq" id="WP_090348017.1">
    <property type="nucleotide sequence ID" value="NZ_LT629751.1"/>
</dbReference>
<proteinExistence type="predicted"/>
<dbReference type="Proteomes" id="UP000243359">
    <property type="component" value="Chromosome I"/>
</dbReference>
<reference evidence="2" key="1">
    <citation type="submission" date="2016-10" db="EMBL/GenBank/DDBJ databases">
        <authorList>
            <person name="Varghese N."/>
            <person name="Submissions S."/>
        </authorList>
    </citation>
    <scope>NUCLEOTIDE SEQUENCE [LARGE SCALE GENOMIC DNA]</scope>
    <source>
        <strain evidence="2">KCTC 32247</strain>
    </source>
</reference>
<dbReference type="AlphaFoldDB" id="A0A1H1PPX4"/>
<name>A0A1H1PPX4_9PSED</name>
<gene>
    <name evidence="1" type="ORF">SAMN05216221_1139</name>
</gene>
<evidence type="ECO:0000313" key="2">
    <source>
        <dbReference type="Proteomes" id="UP000243359"/>
    </source>
</evidence>
<dbReference type="EMBL" id="LT629751">
    <property type="protein sequence ID" value="SDS13190.1"/>
    <property type="molecule type" value="Genomic_DNA"/>
</dbReference>
<dbReference type="InterPro" id="IPR034660">
    <property type="entry name" value="DinB/YfiT-like"/>
</dbReference>
<dbReference type="PANTHER" id="PTHR36922">
    <property type="entry name" value="BLL2446 PROTEIN"/>
    <property type="match status" value="1"/>
</dbReference>
<dbReference type="SUPFAM" id="SSF109854">
    <property type="entry name" value="DinB/YfiT-like putative metalloenzymes"/>
    <property type="match status" value="1"/>
</dbReference>
<dbReference type="InterPro" id="IPR018531">
    <property type="entry name" value="DUF1993"/>
</dbReference>
<sequence>MSLSMYQASIPVLCRGLENLAALLRKAAAHAEARKIAPAVLLDARLALDMFPLVRQVQIVSDTAKGCAARLAGIAVPSFADTESSFAELQERIARTLTFLQGITATQVDGSEERPIVLKAHEREIHFSGQAYLLTFALPNFFFHLTTAYAILRHHGVEVGKQDYLGPL</sequence>
<accession>A0A1H1PPX4</accession>
<keyword evidence="2" id="KW-1185">Reference proteome</keyword>
<dbReference type="PANTHER" id="PTHR36922:SF1">
    <property type="entry name" value="DUF1993 DOMAIN-CONTAINING PROTEIN"/>
    <property type="match status" value="1"/>
</dbReference>
<dbReference type="OrthoDB" id="338237at2"/>
<organism evidence="1 2">
    <name type="scientific">Pseudomonas oryzae</name>
    <dbReference type="NCBI Taxonomy" id="1392877"/>
    <lineage>
        <taxon>Bacteria</taxon>
        <taxon>Pseudomonadati</taxon>
        <taxon>Pseudomonadota</taxon>
        <taxon>Gammaproteobacteria</taxon>
        <taxon>Pseudomonadales</taxon>
        <taxon>Pseudomonadaceae</taxon>
        <taxon>Pseudomonas</taxon>
    </lineage>
</organism>
<evidence type="ECO:0000313" key="1">
    <source>
        <dbReference type="EMBL" id="SDS13190.1"/>
    </source>
</evidence>